<reference evidence="2" key="2">
    <citation type="submission" date="2023-01" db="EMBL/GenBank/DDBJ databases">
        <authorList>
            <person name="Sun Q."/>
            <person name="Evtushenko L."/>
        </authorList>
    </citation>
    <scope>NUCLEOTIDE SEQUENCE</scope>
    <source>
        <strain evidence="2">VKM Ac-1321</strain>
    </source>
</reference>
<evidence type="ECO:0000256" key="1">
    <source>
        <dbReference type="SAM" id="MobiDB-lite"/>
    </source>
</evidence>
<dbReference type="EMBL" id="BSFP01000050">
    <property type="protein sequence ID" value="GLL04776.1"/>
    <property type="molecule type" value="Genomic_DNA"/>
</dbReference>
<name>A0A9W6KQS9_9ACTN</name>
<feature type="region of interest" description="Disordered" evidence="1">
    <location>
        <begin position="74"/>
        <end position="130"/>
    </location>
</feature>
<keyword evidence="3" id="KW-1185">Reference proteome</keyword>
<evidence type="ECO:0000313" key="3">
    <source>
        <dbReference type="Proteomes" id="UP001143480"/>
    </source>
</evidence>
<reference evidence="2" key="1">
    <citation type="journal article" date="2014" name="Int. J. Syst. Evol. Microbiol.">
        <title>Complete genome sequence of Corynebacterium casei LMG S-19264T (=DSM 44701T), isolated from a smear-ripened cheese.</title>
        <authorList>
            <consortium name="US DOE Joint Genome Institute (JGI-PGF)"/>
            <person name="Walter F."/>
            <person name="Albersmeier A."/>
            <person name="Kalinowski J."/>
            <person name="Ruckert C."/>
        </authorList>
    </citation>
    <scope>NUCLEOTIDE SEQUENCE</scope>
    <source>
        <strain evidence="2">VKM Ac-1321</strain>
    </source>
</reference>
<organism evidence="2 3">
    <name type="scientific">Dactylosporangium matsuzakiense</name>
    <dbReference type="NCBI Taxonomy" id="53360"/>
    <lineage>
        <taxon>Bacteria</taxon>
        <taxon>Bacillati</taxon>
        <taxon>Actinomycetota</taxon>
        <taxon>Actinomycetes</taxon>
        <taxon>Micromonosporales</taxon>
        <taxon>Micromonosporaceae</taxon>
        <taxon>Dactylosporangium</taxon>
    </lineage>
</organism>
<sequence length="130" mass="14383">MGHGSCILARSDTHAVRERLAPPGVDRPLDPCRPGVRVLVAGRGADACRVLRFGQRRSERERLLRDRERLLRDRNRERWGLGRQPGGQAVDPVGQVVGPRRGTVQAQRQAATQSAPDHRRPPAADPRVPA</sequence>
<protein>
    <submittedName>
        <fullName evidence="2">Uncharacterized protein</fullName>
    </submittedName>
</protein>
<gene>
    <name evidence="2" type="ORF">GCM10017581_065230</name>
</gene>
<evidence type="ECO:0000313" key="2">
    <source>
        <dbReference type="EMBL" id="GLL04776.1"/>
    </source>
</evidence>
<dbReference type="AlphaFoldDB" id="A0A9W6KQS9"/>
<comment type="caution">
    <text evidence="2">The sequence shown here is derived from an EMBL/GenBank/DDBJ whole genome shotgun (WGS) entry which is preliminary data.</text>
</comment>
<accession>A0A9W6KQS9</accession>
<proteinExistence type="predicted"/>
<dbReference type="Proteomes" id="UP001143480">
    <property type="component" value="Unassembled WGS sequence"/>
</dbReference>
<feature type="compositionally biased region" description="Polar residues" evidence="1">
    <location>
        <begin position="104"/>
        <end position="114"/>
    </location>
</feature>